<comment type="caution">
    <text evidence="2">The sequence shown here is derived from an EMBL/GenBank/DDBJ whole genome shotgun (WGS) entry which is preliminary data.</text>
</comment>
<protein>
    <submittedName>
        <fullName evidence="2">Uncharacterized protein</fullName>
    </submittedName>
</protein>
<organism evidence="2 3">
    <name type="scientific">Caerostris extrusa</name>
    <name type="common">Bark spider</name>
    <name type="synonym">Caerostris bankana</name>
    <dbReference type="NCBI Taxonomy" id="172846"/>
    <lineage>
        <taxon>Eukaryota</taxon>
        <taxon>Metazoa</taxon>
        <taxon>Ecdysozoa</taxon>
        <taxon>Arthropoda</taxon>
        <taxon>Chelicerata</taxon>
        <taxon>Arachnida</taxon>
        <taxon>Araneae</taxon>
        <taxon>Araneomorphae</taxon>
        <taxon>Entelegynae</taxon>
        <taxon>Araneoidea</taxon>
        <taxon>Araneidae</taxon>
        <taxon>Caerostris</taxon>
    </lineage>
</organism>
<sequence length="74" mass="8121">MFALCSKLNLTPNEVPATVNDLKDKVQHLIDADQPAAQTPPNVQQPQKEVSPSFSLREKGGGNAKWNLKALRLL</sequence>
<evidence type="ECO:0000313" key="2">
    <source>
        <dbReference type="EMBL" id="GIY03692.1"/>
    </source>
</evidence>
<dbReference type="Proteomes" id="UP001054945">
    <property type="component" value="Unassembled WGS sequence"/>
</dbReference>
<reference evidence="2 3" key="1">
    <citation type="submission" date="2021-06" db="EMBL/GenBank/DDBJ databases">
        <title>Caerostris extrusa draft genome.</title>
        <authorList>
            <person name="Kono N."/>
            <person name="Arakawa K."/>
        </authorList>
    </citation>
    <scope>NUCLEOTIDE SEQUENCE [LARGE SCALE GENOMIC DNA]</scope>
</reference>
<dbReference type="AlphaFoldDB" id="A0AAV4Q683"/>
<name>A0AAV4Q683_CAEEX</name>
<evidence type="ECO:0000256" key="1">
    <source>
        <dbReference type="SAM" id="MobiDB-lite"/>
    </source>
</evidence>
<feature type="region of interest" description="Disordered" evidence="1">
    <location>
        <begin position="34"/>
        <end position="59"/>
    </location>
</feature>
<evidence type="ECO:0000313" key="3">
    <source>
        <dbReference type="Proteomes" id="UP001054945"/>
    </source>
</evidence>
<dbReference type="EMBL" id="BPLR01005613">
    <property type="protein sequence ID" value="GIY03692.1"/>
    <property type="molecule type" value="Genomic_DNA"/>
</dbReference>
<accession>A0AAV4Q683</accession>
<keyword evidence="3" id="KW-1185">Reference proteome</keyword>
<proteinExistence type="predicted"/>
<feature type="compositionally biased region" description="Polar residues" evidence="1">
    <location>
        <begin position="36"/>
        <end position="54"/>
    </location>
</feature>
<gene>
    <name evidence="2" type="ORF">CEXT_1951</name>
</gene>